<dbReference type="EMBL" id="CP037899">
    <property type="protein sequence ID" value="QDQ42632.1"/>
    <property type="molecule type" value="Genomic_DNA"/>
</dbReference>
<dbReference type="InterPro" id="IPR027463">
    <property type="entry name" value="AcrB_DN_DC_subdom"/>
</dbReference>
<evidence type="ECO:0000313" key="3">
    <source>
        <dbReference type="Proteomes" id="UP000315925"/>
    </source>
</evidence>
<dbReference type="InterPro" id="IPR001036">
    <property type="entry name" value="Acrflvin-R"/>
</dbReference>
<dbReference type="KEGG" id="mkc:kam1_1410"/>
<organism evidence="2 3">
    <name type="scientific">Methylacidiphilum kamchatkense Kam1</name>
    <dbReference type="NCBI Taxonomy" id="1202785"/>
    <lineage>
        <taxon>Bacteria</taxon>
        <taxon>Pseudomonadati</taxon>
        <taxon>Verrucomicrobiota</taxon>
        <taxon>Methylacidiphilae</taxon>
        <taxon>Methylacidiphilales</taxon>
        <taxon>Methylacidiphilaceae</taxon>
        <taxon>Methylacidiphilum (ex Ratnadevi et al. 2023)</taxon>
    </lineage>
</organism>
<dbReference type="Gene3D" id="3.30.2090.10">
    <property type="entry name" value="Multidrug efflux transporter AcrB TolC docking domain, DN and DC subdomains"/>
    <property type="match status" value="1"/>
</dbReference>
<evidence type="ECO:0000256" key="1">
    <source>
        <dbReference type="SAM" id="Phobius"/>
    </source>
</evidence>
<dbReference type="Gene3D" id="3.30.70.1430">
    <property type="entry name" value="Multidrug efflux transporter AcrB pore domain"/>
    <property type="match status" value="1"/>
</dbReference>
<dbReference type="PANTHER" id="PTHR32063">
    <property type="match status" value="1"/>
</dbReference>
<name>A0A516TN10_9BACT</name>
<dbReference type="SUPFAM" id="SSF82693">
    <property type="entry name" value="Multidrug efflux transporter AcrB pore domain, PN1, PN2, PC1 and PC2 subdomains"/>
    <property type="match status" value="2"/>
</dbReference>
<dbReference type="Pfam" id="PF00873">
    <property type="entry name" value="ACR_tran"/>
    <property type="match status" value="1"/>
</dbReference>
<dbReference type="PANTHER" id="PTHR32063:SF0">
    <property type="entry name" value="SWARMING MOTILITY PROTEIN SWRC"/>
    <property type="match status" value="1"/>
</dbReference>
<dbReference type="Proteomes" id="UP000315925">
    <property type="component" value="Chromosome"/>
</dbReference>
<gene>
    <name evidence="2" type="ORF">kam1_1410</name>
</gene>
<sequence length="275" mass="30759">MSFPEFAIRRPVAAWMLMAALVFFGLLSLFSLGISRFPDVTYPVITVVTQWPGAAPEVMESEIVDPLENVLVSVQGIKDIESTMLPGIANIKLEFYIDKNIDAALQEVNSKVRSVRLPTDVNPPQIFKINQDDSPILWLAVTWDRPLKDLVRYVDKYIRDRFMLVHGIGDIQLGGWADRNLRIWLDRNKLNQLQLSPTDIRDMLQAENMELGAGYLESKTNEINVRIMGEARSEYEMQSLALNHRAAGASGIPITGIGGSQGGEWGSQVLEAISF</sequence>
<evidence type="ECO:0000313" key="2">
    <source>
        <dbReference type="EMBL" id="QDQ42632.1"/>
    </source>
</evidence>
<dbReference type="SUPFAM" id="SSF82714">
    <property type="entry name" value="Multidrug efflux transporter AcrB TolC docking domain, DN and DC subdomains"/>
    <property type="match status" value="1"/>
</dbReference>
<keyword evidence="1" id="KW-0472">Membrane</keyword>
<dbReference type="Gene3D" id="1.20.1640.10">
    <property type="entry name" value="Multidrug efflux transporter AcrB transmembrane domain"/>
    <property type="match status" value="1"/>
</dbReference>
<dbReference type="RefSeq" id="WP_244945999.1">
    <property type="nucleotide sequence ID" value="NZ_CP037899.1"/>
</dbReference>
<accession>A0A516TN10</accession>
<dbReference type="PRINTS" id="PR00702">
    <property type="entry name" value="ACRIFLAVINRP"/>
</dbReference>
<dbReference type="AlphaFoldDB" id="A0A516TN10"/>
<keyword evidence="1" id="KW-1133">Transmembrane helix</keyword>
<dbReference type="Gene3D" id="3.30.70.1320">
    <property type="entry name" value="Multidrug efflux transporter AcrB pore domain like"/>
    <property type="match status" value="1"/>
</dbReference>
<dbReference type="GO" id="GO:0042910">
    <property type="term" value="F:xenobiotic transmembrane transporter activity"/>
    <property type="evidence" value="ECO:0007669"/>
    <property type="project" value="TreeGrafter"/>
</dbReference>
<proteinExistence type="predicted"/>
<dbReference type="GO" id="GO:0005886">
    <property type="term" value="C:plasma membrane"/>
    <property type="evidence" value="ECO:0007669"/>
    <property type="project" value="TreeGrafter"/>
</dbReference>
<feature type="transmembrane region" description="Helical" evidence="1">
    <location>
        <begin position="12"/>
        <end position="34"/>
    </location>
</feature>
<protein>
    <submittedName>
        <fullName evidence="2">AcrB/AcrD/AcrF family protein</fullName>
    </submittedName>
</protein>
<keyword evidence="1" id="KW-0812">Transmembrane</keyword>
<reference evidence="3" key="1">
    <citation type="submission" date="2019-03" db="EMBL/GenBank/DDBJ databases">
        <title>Complete genome of Methylacidiphilum kamchatkense Kam1.</title>
        <authorList>
            <person name="Kruse T."/>
            <person name="Murarilal Ratnadevi C."/>
            <person name="Erikstad H.-A."/>
            <person name="Birkeland N.-K."/>
        </authorList>
    </citation>
    <scope>NUCLEOTIDE SEQUENCE [LARGE SCALE GENOMIC DNA]</scope>
    <source>
        <strain evidence="3">kam1</strain>
    </source>
</reference>